<organism evidence="2 3">
    <name type="scientific">Thioalbus denitrificans</name>
    <dbReference type="NCBI Taxonomy" id="547122"/>
    <lineage>
        <taxon>Bacteria</taxon>
        <taxon>Pseudomonadati</taxon>
        <taxon>Pseudomonadota</taxon>
        <taxon>Gammaproteobacteria</taxon>
        <taxon>Chromatiales</taxon>
        <taxon>Ectothiorhodospiraceae</taxon>
        <taxon>Thioalbus</taxon>
    </lineage>
</organism>
<evidence type="ECO:0000313" key="3">
    <source>
        <dbReference type="Proteomes" id="UP000252707"/>
    </source>
</evidence>
<sequence>MLTLTESAQKAIRRFIQGSEEPVSGLRLAVVGGGCSGLQYSMNLVADKEAEDFEVTCGPVTVYVDPLSAPYLKGTTVDFLDGLEGSGFKFVNPNASHSCGCGSSFTA</sequence>
<dbReference type="NCBIfam" id="TIGR00049">
    <property type="entry name" value="iron-sulfur cluster assembly accessory protein"/>
    <property type="match status" value="1"/>
</dbReference>
<dbReference type="InterPro" id="IPR017870">
    <property type="entry name" value="FeS_cluster_insertion_CS"/>
</dbReference>
<comment type="caution">
    <text evidence="2">The sequence shown here is derived from an EMBL/GenBank/DDBJ whole genome shotgun (WGS) entry which is preliminary data.</text>
</comment>
<dbReference type="GO" id="GO:0005506">
    <property type="term" value="F:iron ion binding"/>
    <property type="evidence" value="ECO:0007669"/>
    <property type="project" value="TreeGrafter"/>
</dbReference>
<accession>A0A369CJK3</accession>
<dbReference type="SUPFAM" id="SSF89360">
    <property type="entry name" value="HesB-like domain"/>
    <property type="match status" value="1"/>
</dbReference>
<feature type="domain" description="Core" evidence="1">
    <location>
        <begin position="2"/>
        <end position="102"/>
    </location>
</feature>
<dbReference type="PANTHER" id="PTHR43011:SF1">
    <property type="entry name" value="IRON-SULFUR CLUSTER ASSEMBLY 2 HOMOLOG, MITOCHONDRIAL"/>
    <property type="match status" value="1"/>
</dbReference>
<dbReference type="Pfam" id="PF01521">
    <property type="entry name" value="Fe-S_biosyn"/>
    <property type="match status" value="1"/>
</dbReference>
<gene>
    <name evidence="2" type="ORF">DFQ59_102374</name>
</gene>
<keyword evidence="3" id="KW-1185">Reference proteome</keyword>
<dbReference type="GO" id="GO:0051539">
    <property type="term" value="F:4 iron, 4 sulfur cluster binding"/>
    <property type="evidence" value="ECO:0007669"/>
    <property type="project" value="TreeGrafter"/>
</dbReference>
<protein>
    <submittedName>
        <fullName evidence="2">Iron-sulfur cluster assembly protein</fullName>
    </submittedName>
</protein>
<reference evidence="2 3" key="1">
    <citation type="submission" date="2018-07" db="EMBL/GenBank/DDBJ databases">
        <title>Genomic Encyclopedia of Type Strains, Phase IV (KMG-IV): sequencing the most valuable type-strain genomes for metagenomic binning, comparative biology and taxonomic classification.</title>
        <authorList>
            <person name="Goeker M."/>
        </authorList>
    </citation>
    <scope>NUCLEOTIDE SEQUENCE [LARGE SCALE GENOMIC DNA]</scope>
    <source>
        <strain evidence="2 3">DSM 26407</strain>
    </source>
</reference>
<dbReference type="InterPro" id="IPR016092">
    <property type="entry name" value="ATAP"/>
</dbReference>
<evidence type="ECO:0000313" key="2">
    <source>
        <dbReference type="EMBL" id="RCX32024.1"/>
    </source>
</evidence>
<dbReference type="GO" id="GO:0016226">
    <property type="term" value="P:iron-sulfur cluster assembly"/>
    <property type="evidence" value="ECO:0007669"/>
    <property type="project" value="InterPro"/>
</dbReference>
<dbReference type="EMBL" id="QPJY01000002">
    <property type="protein sequence ID" value="RCX32024.1"/>
    <property type="molecule type" value="Genomic_DNA"/>
</dbReference>
<evidence type="ECO:0000259" key="1">
    <source>
        <dbReference type="Pfam" id="PF01521"/>
    </source>
</evidence>
<dbReference type="OrthoDB" id="9801228at2"/>
<dbReference type="InterPro" id="IPR000361">
    <property type="entry name" value="ATAP_core_dom"/>
</dbReference>
<name>A0A369CJK3_9GAMM</name>
<dbReference type="Proteomes" id="UP000252707">
    <property type="component" value="Unassembled WGS sequence"/>
</dbReference>
<dbReference type="PANTHER" id="PTHR43011">
    <property type="entry name" value="IRON-SULFUR CLUSTER ASSEMBLY 2 HOMOLOG, MITOCHONDRIAL"/>
    <property type="match status" value="1"/>
</dbReference>
<dbReference type="RefSeq" id="WP_114278849.1">
    <property type="nucleotide sequence ID" value="NZ_QPJY01000002.1"/>
</dbReference>
<dbReference type="PROSITE" id="PS01152">
    <property type="entry name" value="HESB"/>
    <property type="match status" value="1"/>
</dbReference>
<dbReference type="GO" id="GO:0051537">
    <property type="term" value="F:2 iron, 2 sulfur cluster binding"/>
    <property type="evidence" value="ECO:0007669"/>
    <property type="project" value="UniProtKB-ARBA"/>
</dbReference>
<proteinExistence type="predicted"/>
<dbReference type="InterPro" id="IPR035903">
    <property type="entry name" value="HesB-like_dom_sf"/>
</dbReference>
<dbReference type="Gene3D" id="2.60.300.12">
    <property type="entry name" value="HesB-like domain"/>
    <property type="match status" value="1"/>
</dbReference>
<dbReference type="AlphaFoldDB" id="A0A369CJK3"/>